<name>A0A5P8WBN5_9NOSO</name>
<proteinExistence type="predicted"/>
<gene>
    <name evidence="1" type="ORF">GXM_06813</name>
</gene>
<dbReference type="KEGG" id="nsh:GXM_06813"/>
<dbReference type="AlphaFoldDB" id="A0A5P8WBN5"/>
<accession>A0A5P8WBN5</accession>
<protein>
    <submittedName>
        <fullName evidence="1">Uncharacterized protein</fullName>
    </submittedName>
</protein>
<evidence type="ECO:0000313" key="2">
    <source>
        <dbReference type="Proteomes" id="UP000326678"/>
    </source>
</evidence>
<evidence type="ECO:0000313" key="1">
    <source>
        <dbReference type="EMBL" id="QFS49319.1"/>
    </source>
</evidence>
<reference evidence="1 2" key="1">
    <citation type="submission" date="2019-10" db="EMBL/GenBank/DDBJ databases">
        <title>Genomic and transcriptomic insights into the perfect genentic adaptation of a filamentous nitrogen-fixing cyanobacterium to rice fields.</title>
        <authorList>
            <person name="Chen Z."/>
        </authorList>
    </citation>
    <scope>NUCLEOTIDE SEQUENCE [LARGE SCALE GENOMIC DNA]</scope>
    <source>
        <strain evidence="1">CCNUC1</strain>
    </source>
</reference>
<dbReference type="Proteomes" id="UP000326678">
    <property type="component" value="Chromosome Gxm1"/>
</dbReference>
<dbReference type="EMBL" id="CP045226">
    <property type="protein sequence ID" value="QFS49319.1"/>
    <property type="molecule type" value="Genomic_DNA"/>
</dbReference>
<sequence>MPLREIYMYQDFRELVKHGSFLFGLLLYKTLQKDLQLDVAMPNSPS</sequence>
<keyword evidence="2" id="KW-1185">Reference proteome</keyword>
<organism evidence="1 2">
    <name type="scientific">Nostoc sphaeroides CCNUC1</name>
    <dbReference type="NCBI Taxonomy" id="2653204"/>
    <lineage>
        <taxon>Bacteria</taxon>
        <taxon>Bacillati</taxon>
        <taxon>Cyanobacteriota</taxon>
        <taxon>Cyanophyceae</taxon>
        <taxon>Nostocales</taxon>
        <taxon>Nostocaceae</taxon>
        <taxon>Nostoc</taxon>
    </lineage>
</organism>